<organism evidence="1 2">
    <name type="scientific">Parabacteroides hominis</name>
    <dbReference type="NCBI Taxonomy" id="2763057"/>
    <lineage>
        <taxon>Bacteria</taxon>
        <taxon>Pseudomonadati</taxon>
        <taxon>Bacteroidota</taxon>
        <taxon>Bacteroidia</taxon>
        <taxon>Bacteroidales</taxon>
        <taxon>Tannerellaceae</taxon>
        <taxon>Parabacteroides</taxon>
    </lineage>
</organism>
<dbReference type="Gene3D" id="2.120.10.30">
    <property type="entry name" value="TolB, C-terminal domain"/>
    <property type="match status" value="1"/>
</dbReference>
<accession>A0ABR7DQ61</accession>
<dbReference type="PROSITE" id="PS51257">
    <property type="entry name" value="PROKAR_LIPOPROTEIN"/>
    <property type="match status" value="1"/>
</dbReference>
<gene>
    <name evidence="1" type="ORF">H8S65_12440</name>
</gene>
<evidence type="ECO:0000313" key="1">
    <source>
        <dbReference type="EMBL" id="MBC5633571.1"/>
    </source>
</evidence>
<name>A0ABR7DQ61_9BACT</name>
<protein>
    <submittedName>
        <fullName evidence="1">6-bladed beta-propeller</fullName>
    </submittedName>
</protein>
<evidence type="ECO:0000313" key="2">
    <source>
        <dbReference type="Proteomes" id="UP000651475"/>
    </source>
</evidence>
<proteinExistence type="predicted"/>
<dbReference type="Proteomes" id="UP000651475">
    <property type="component" value="Unassembled WGS sequence"/>
</dbReference>
<sequence length="360" mass="41644">MRPITQLFLCVCLIFTSCSNKGRTEMFLVEDLSPKETHPKWTELFTDRYEITPLETTSQCLVGQIDKIRKYQGHYYILSSNGSSILHFDNNGKFVSALNKQGQGPEEYPRIEDFDIYKTGGKTEVWISDNQSLKIYDATRFSLIRKITYPFMIHKFKRMDNSHILLVTGQNKNILTLTDKDGNIITEYLKKEIPYIMFRPVQFVAYGSDYLFQLGISNTFVSFNKQTEKFRMGQYVAKGNYLNEKQLLELFQTHGTDFIMEANKNSYINNIMALGNTIWIQTHQNGKNYLTKVQGTQHISTEFSYGTTLSSISDTESDNSLLLYITPDRLSEYGKEVSDKFGNTITGNMEDNPYILEFFE</sequence>
<dbReference type="Pfam" id="PF17170">
    <property type="entry name" value="DUF5128"/>
    <property type="match status" value="1"/>
</dbReference>
<comment type="caution">
    <text evidence="1">The sequence shown here is derived from an EMBL/GenBank/DDBJ whole genome shotgun (WGS) entry which is preliminary data.</text>
</comment>
<keyword evidence="2" id="KW-1185">Reference proteome</keyword>
<dbReference type="InterPro" id="IPR011042">
    <property type="entry name" value="6-blade_b-propeller_TolB-like"/>
</dbReference>
<dbReference type="EMBL" id="JACOOJ010000021">
    <property type="protein sequence ID" value="MBC5633571.1"/>
    <property type="molecule type" value="Genomic_DNA"/>
</dbReference>
<reference evidence="1 2" key="1">
    <citation type="submission" date="2020-08" db="EMBL/GenBank/DDBJ databases">
        <title>Genome public.</title>
        <authorList>
            <person name="Liu C."/>
            <person name="Sun Q."/>
        </authorList>
    </citation>
    <scope>NUCLEOTIDE SEQUENCE [LARGE SCALE GENOMIC DNA]</scope>
    <source>
        <strain evidence="1 2">NSJ-79</strain>
    </source>
</reference>